<dbReference type="PANTHER" id="PTHR18964">
    <property type="entry name" value="ROK (REPRESSOR, ORF, KINASE) FAMILY"/>
    <property type="match status" value="1"/>
</dbReference>
<keyword evidence="3" id="KW-1185">Reference proteome</keyword>
<dbReference type="Gene3D" id="1.10.10.10">
    <property type="entry name" value="Winged helix-like DNA-binding domain superfamily/Winged helix DNA-binding domain"/>
    <property type="match status" value="1"/>
</dbReference>
<comment type="similarity">
    <text evidence="1">Belongs to the ROK (NagC/XylR) family.</text>
</comment>
<dbReference type="OrthoDB" id="4083144at2"/>
<name>A0A4P6F669_9MICO</name>
<dbReference type="InterPro" id="IPR000600">
    <property type="entry name" value="ROK"/>
</dbReference>
<dbReference type="InterPro" id="IPR036388">
    <property type="entry name" value="WH-like_DNA-bd_sf"/>
</dbReference>
<dbReference type="SUPFAM" id="SSF53067">
    <property type="entry name" value="Actin-like ATPase domain"/>
    <property type="match status" value="1"/>
</dbReference>
<proteinExistence type="inferred from homology"/>
<dbReference type="SUPFAM" id="SSF46785">
    <property type="entry name" value="Winged helix' DNA-binding domain"/>
    <property type="match status" value="1"/>
</dbReference>
<dbReference type="KEGG" id="xya:ET471_06845"/>
<organism evidence="2 3">
    <name type="scientific">Xylanimonas protaetiae</name>
    <dbReference type="NCBI Taxonomy" id="2509457"/>
    <lineage>
        <taxon>Bacteria</taxon>
        <taxon>Bacillati</taxon>
        <taxon>Actinomycetota</taxon>
        <taxon>Actinomycetes</taxon>
        <taxon>Micrococcales</taxon>
        <taxon>Promicromonosporaceae</taxon>
        <taxon>Xylanimonas</taxon>
    </lineage>
</organism>
<dbReference type="Pfam" id="PF00480">
    <property type="entry name" value="ROK"/>
    <property type="match status" value="1"/>
</dbReference>
<dbReference type="PANTHER" id="PTHR18964:SF149">
    <property type="entry name" value="BIFUNCTIONAL UDP-N-ACETYLGLUCOSAMINE 2-EPIMERASE_N-ACETYLMANNOSAMINE KINASE"/>
    <property type="match status" value="1"/>
</dbReference>
<protein>
    <submittedName>
        <fullName evidence="2">ROK family protein</fullName>
    </submittedName>
</protein>
<evidence type="ECO:0000313" key="2">
    <source>
        <dbReference type="EMBL" id="QAY69789.1"/>
    </source>
</evidence>
<dbReference type="InterPro" id="IPR036390">
    <property type="entry name" value="WH_DNA-bd_sf"/>
</dbReference>
<dbReference type="RefSeq" id="WP_129187179.1">
    <property type="nucleotide sequence ID" value="NZ_CP035493.1"/>
</dbReference>
<dbReference type="InterPro" id="IPR043129">
    <property type="entry name" value="ATPase_NBD"/>
</dbReference>
<evidence type="ECO:0000313" key="3">
    <source>
        <dbReference type="Proteomes" id="UP000292118"/>
    </source>
</evidence>
<dbReference type="AlphaFoldDB" id="A0A4P6F669"/>
<gene>
    <name evidence="2" type="ORF">ET471_06845</name>
</gene>
<sequence>MHGIGPGHANARSTIIDAIREAGVVTRTRLVAATGLTAATVSKEVRTLLDEGLLVETGNAPSTGGRSQVLLQLDQPSRYAAGVHLDHDGVTGVLLDLGGAVVAEQHVRWTREIAPQDVVDAMVARVHVMLDGVGAERERLLGIGVVSPGPMTPGEGIVLSRPAMRGWVRFPLAERLREASGLPVMVDNDATASAVGELWTGGARGSTAFAALYMATGIGSGTVVDGVPYRGASLSVGEVGHVCVELDGPECWCGSSGCIEAVAGPGAVVAEARAAGIDVAESGRTVVEAFGDVVRLARGGDPVAGRIVRRSAEHLAVGAQTLCALMGVDLLLLTGAGFDLAGDLYLPAVRERLARSFAAAEGRSVRVEVSRHARRSPAVGAAALVMQECLVPRQFNTLTLASAAR</sequence>
<dbReference type="Gene3D" id="3.30.420.40">
    <property type="match status" value="2"/>
</dbReference>
<reference evidence="2 3" key="1">
    <citation type="submission" date="2019-01" db="EMBL/GenBank/DDBJ databases">
        <title>Genome sequencing of strain FW10M-9.</title>
        <authorList>
            <person name="Heo J."/>
            <person name="Kim S.-J."/>
            <person name="Kim J.-S."/>
            <person name="Hong S.-B."/>
            <person name="Kwon S.-W."/>
        </authorList>
    </citation>
    <scope>NUCLEOTIDE SEQUENCE [LARGE SCALE GENOMIC DNA]</scope>
    <source>
        <strain evidence="2 3">FW10M-9</strain>
    </source>
</reference>
<dbReference type="Proteomes" id="UP000292118">
    <property type="component" value="Chromosome"/>
</dbReference>
<accession>A0A4P6F669</accession>
<evidence type="ECO:0000256" key="1">
    <source>
        <dbReference type="ARBA" id="ARBA00006479"/>
    </source>
</evidence>
<dbReference type="EMBL" id="CP035493">
    <property type="protein sequence ID" value="QAY69789.1"/>
    <property type="molecule type" value="Genomic_DNA"/>
</dbReference>